<dbReference type="Proteomes" id="UP001140949">
    <property type="component" value="Unassembled WGS sequence"/>
</dbReference>
<organism evidence="1 2">
    <name type="scientific">Iris pallida</name>
    <name type="common">Sweet iris</name>
    <dbReference type="NCBI Taxonomy" id="29817"/>
    <lineage>
        <taxon>Eukaryota</taxon>
        <taxon>Viridiplantae</taxon>
        <taxon>Streptophyta</taxon>
        <taxon>Embryophyta</taxon>
        <taxon>Tracheophyta</taxon>
        <taxon>Spermatophyta</taxon>
        <taxon>Magnoliopsida</taxon>
        <taxon>Liliopsida</taxon>
        <taxon>Asparagales</taxon>
        <taxon>Iridaceae</taxon>
        <taxon>Iridoideae</taxon>
        <taxon>Irideae</taxon>
        <taxon>Iris</taxon>
    </lineage>
</organism>
<reference evidence="1" key="1">
    <citation type="journal article" date="2023" name="GigaByte">
        <title>Genome assembly of the bearded iris, Iris pallida Lam.</title>
        <authorList>
            <person name="Bruccoleri R.E."/>
            <person name="Oakeley E.J."/>
            <person name="Faust A.M.E."/>
            <person name="Altorfer M."/>
            <person name="Dessus-Babus S."/>
            <person name="Burckhardt D."/>
            <person name="Oertli M."/>
            <person name="Naumann U."/>
            <person name="Petersen F."/>
            <person name="Wong J."/>
        </authorList>
    </citation>
    <scope>NUCLEOTIDE SEQUENCE</scope>
    <source>
        <strain evidence="1">GSM-AAB239-AS_SAM_17_03QT</strain>
    </source>
</reference>
<name>A0AAX6GL51_IRIPA</name>
<protein>
    <submittedName>
        <fullName evidence="1">CTP synthase-like isoform X1</fullName>
    </submittedName>
</protein>
<dbReference type="EMBL" id="JANAVB010018600">
    <property type="protein sequence ID" value="KAJ6829420.1"/>
    <property type="molecule type" value="Genomic_DNA"/>
</dbReference>
<gene>
    <name evidence="1" type="ORF">M6B38_357915</name>
</gene>
<keyword evidence="2" id="KW-1185">Reference proteome</keyword>
<proteinExistence type="predicted"/>
<comment type="caution">
    <text evidence="1">The sequence shown here is derived from an EMBL/GenBank/DDBJ whole genome shotgun (WGS) entry which is preliminary data.</text>
</comment>
<dbReference type="AlphaFoldDB" id="A0AAX6GL51"/>
<evidence type="ECO:0000313" key="1">
    <source>
        <dbReference type="EMBL" id="KAJ6829420.1"/>
    </source>
</evidence>
<sequence length="84" mass="9830">MLDEWTGRAKLCDTLHDLINDRYYFSAQLDLDRDNGKYLSPDADRTVQNVYTFQRRLCRYLVLAFGLGQRSGASLPVYVFCTWL</sequence>
<evidence type="ECO:0000313" key="2">
    <source>
        <dbReference type="Proteomes" id="UP001140949"/>
    </source>
</evidence>
<reference evidence="1" key="2">
    <citation type="submission" date="2023-04" db="EMBL/GenBank/DDBJ databases">
        <authorList>
            <person name="Bruccoleri R.E."/>
            <person name="Oakeley E.J."/>
            <person name="Faust A.-M."/>
            <person name="Dessus-Babus S."/>
            <person name="Altorfer M."/>
            <person name="Burckhardt D."/>
            <person name="Oertli M."/>
            <person name="Naumann U."/>
            <person name="Petersen F."/>
            <person name="Wong J."/>
        </authorList>
    </citation>
    <scope>NUCLEOTIDE SEQUENCE</scope>
    <source>
        <strain evidence="1">GSM-AAB239-AS_SAM_17_03QT</strain>
        <tissue evidence="1">Leaf</tissue>
    </source>
</reference>
<accession>A0AAX6GL51</accession>